<feature type="domain" description="Glycosyltransferase 2-like" evidence="5">
    <location>
        <begin position="263"/>
        <end position="438"/>
    </location>
</feature>
<evidence type="ECO:0000256" key="4">
    <source>
        <dbReference type="ARBA" id="ARBA00022679"/>
    </source>
</evidence>
<dbReference type="SUPFAM" id="SSF48452">
    <property type="entry name" value="TPR-like"/>
    <property type="match status" value="1"/>
</dbReference>
<evidence type="ECO:0000313" key="6">
    <source>
        <dbReference type="EMBL" id="AXA64757.1"/>
    </source>
</evidence>
<sequence length="834" mass="90942">MPMSQSTLMEHYQALLQAGHPDEAQRRLELALQIPDQRPVALVSAGLASLNRGSLDQAFLALAEANTSLARQGETAALLAHVLLQKGESQAAYDFLADPANPARNTPAVRLLRLRALIALPGVKPSQLVEQLPYVDSADELAVLLQQLSPRRWGYVEFDPASQEIRGWALDTRHPQTPVKLTLKLGDRQQTIVANLPSPLLAKAVNGGRHGGIRIRLPAPLGRVRLCWADGSEVLGSPLAAVEPLRPIPAETPVASIEPLVDVLIPIYRGREASLACIQGVLDSLDANRTPMNVVVLDDESPEPELSQALRELAEAGRIELHRSPANLGFIRNMNRGMALHPGRDVVWLNADARVCDDWLDRLREAAYSAADIATATPFSNNGELLSFPESRKSHVMPTLDEQRALHRQAASDLSAPPEIEVGCGFCFYIKRRALEQIGLLDEIQLKRGYGEETDWCLRAKAQGWRHVAAQRAFVAHRGGVSFGAEKLERVAFNNAILRRRYPGAERAFERFYRHDPLKPYRQRLQRERLAELGAQLATANIGAAIIAADRLDLLTALGSDSPAFVLAFRQTDAELEVSLQVHGQGLPVLLDYRLPADMEPLIADLQRLRPNALDYIQPERCPTLLQALPARIGVPYRLIDPIADISSPANDFRESAGEQRVTFTALATALLMSNPQVPVAADAPFASLDQPPAQRLGNILIADSLADPGLAQAWLQLVRLSRRQGLACRFLLLERTHWEKSLLASGNVSPLIELPGVSRSRIPALAGCTLALSLEAAPASAWFAPQIARYTALPLYAPAGAVANEAGAHPLSLLPAPLNALLGDALPDRFLHD</sequence>
<proteinExistence type="inferred from homology"/>
<dbReference type="PANTHER" id="PTHR43179:SF12">
    <property type="entry name" value="GALACTOFURANOSYLTRANSFERASE GLFT2"/>
    <property type="match status" value="1"/>
</dbReference>
<dbReference type="PANTHER" id="PTHR43179">
    <property type="entry name" value="RHAMNOSYLTRANSFERASE WBBL"/>
    <property type="match status" value="1"/>
</dbReference>
<dbReference type="InterPro" id="IPR011990">
    <property type="entry name" value="TPR-like_helical_dom_sf"/>
</dbReference>
<accession>A0A2Z5A2M3</accession>
<keyword evidence="2" id="KW-0472">Membrane</keyword>
<evidence type="ECO:0000256" key="1">
    <source>
        <dbReference type="ARBA" id="ARBA00006739"/>
    </source>
</evidence>
<keyword evidence="2" id="KW-0997">Cell inner membrane</keyword>
<dbReference type="InterPro" id="IPR029044">
    <property type="entry name" value="Nucleotide-diphossugar_trans"/>
</dbReference>
<dbReference type="GO" id="GO:0016757">
    <property type="term" value="F:glycosyltransferase activity"/>
    <property type="evidence" value="ECO:0007669"/>
    <property type="project" value="UniProtKB-KW"/>
</dbReference>
<dbReference type="EMBL" id="CP022198">
    <property type="protein sequence ID" value="AXA64757.1"/>
    <property type="molecule type" value="Genomic_DNA"/>
</dbReference>
<evidence type="ECO:0000259" key="5">
    <source>
        <dbReference type="Pfam" id="PF00535"/>
    </source>
</evidence>
<gene>
    <name evidence="6" type="ORF">CE139_02695</name>
</gene>
<name>A0A2Z5A2M3_9PSED</name>
<reference evidence="6 7" key="1">
    <citation type="submission" date="2017-06" db="EMBL/GenBank/DDBJ databases">
        <title>Evolution towards high GC content and high-temperature stress adaptation in endophytic Pseudomonas oryzihabitans impacted its plant-growth promoting traits.</title>
        <authorList>
            <person name="Nascimento F.X."/>
        </authorList>
    </citation>
    <scope>NUCLEOTIDE SEQUENCE [LARGE SCALE GENOMIC DNA]</scope>
    <source>
        <strain evidence="6 7">MS8</strain>
    </source>
</reference>
<dbReference type="InterPro" id="IPR001173">
    <property type="entry name" value="Glyco_trans_2-like"/>
</dbReference>
<protein>
    <submittedName>
        <fullName evidence="6">Glycosyl transferase</fullName>
    </submittedName>
</protein>
<evidence type="ECO:0000256" key="3">
    <source>
        <dbReference type="ARBA" id="ARBA00022676"/>
    </source>
</evidence>
<evidence type="ECO:0000256" key="2">
    <source>
        <dbReference type="ARBA" id="ARBA00022519"/>
    </source>
</evidence>
<comment type="similarity">
    <text evidence="1">Belongs to the glycosyltransferase 2 family.</text>
</comment>
<keyword evidence="2" id="KW-1003">Cell membrane</keyword>
<dbReference type="Gene3D" id="3.90.550.10">
    <property type="entry name" value="Spore Coat Polysaccharide Biosynthesis Protein SpsA, Chain A"/>
    <property type="match status" value="1"/>
</dbReference>
<dbReference type="AlphaFoldDB" id="A0A2Z5A2M3"/>
<keyword evidence="4 6" id="KW-0808">Transferase</keyword>
<dbReference type="Pfam" id="PF00535">
    <property type="entry name" value="Glycos_transf_2"/>
    <property type="match status" value="1"/>
</dbReference>
<organism evidence="6 7">
    <name type="scientific">Pseudomonas oryzihabitans</name>
    <dbReference type="NCBI Taxonomy" id="47885"/>
    <lineage>
        <taxon>Bacteria</taxon>
        <taxon>Pseudomonadati</taxon>
        <taxon>Pseudomonadota</taxon>
        <taxon>Gammaproteobacteria</taxon>
        <taxon>Pseudomonadales</taxon>
        <taxon>Pseudomonadaceae</taxon>
        <taxon>Pseudomonas</taxon>
    </lineage>
</organism>
<dbReference type="Proteomes" id="UP000250579">
    <property type="component" value="Chromosome"/>
</dbReference>
<keyword evidence="3" id="KW-0328">Glycosyltransferase</keyword>
<dbReference type="SUPFAM" id="SSF53448">
    <property type="entry name" value="Nucleotide-diphospho-sugar transferases"/>
    <property type="match status" value="1"/>
</dbReference>
<evidence type="ECO:0000313" key="7">
    <source>
        <dbReference type="Proteomes" id="UP000250579"/>
    </source>
</evidence>